<dbReference type="AlphaFoldDB" id="B9RL51"/>
<organism evidence="1 2">
    <name type="scientific">Ricinus communis</name>
    <name type="common">Castor bean</name>
    <dbReference type="NCBI Taxonomy" id="3988"/>
    <lineage>
        <taxon>Eukaryota</taxon>
        <taxon>Viridiplantae</taxon>
        <taxon>Streptophyta</taxon>
        <taxon>Embryophyta</taxon>
        <taxon>Tracheophyta</taxon>
        <taxon>Spermatophyta</taxon>
        <taxon>Magnoliopsida</taxon>
        <taxon>eudicotyledons</taxon>
        <taxon>Gunneridae</taxon>
        <taxon>Pentapetalae</taxon>
        <taxon>rosids</taxon>
        <taxon>fabids</taxon>
        <taxon>Malpighiales</taxon>
        <taxon>Euphorbiaceae</taxon>
        <taxon>Acalyphoideae</taxon>
        <taxon>Acalypheae</taxon>
        <taxon>Ricinus</taxon>
    </lineage>
</organism>
<gene>
    <name evidence="1" type="ORF">RCOM_1666150</name>
</gene>
<dbReference type="InParanoid" id="B9RL51"/>
<name>B9RL51_RICCO</name>
<dbReference type="Proteomes" id="UP000008311">
    <property type="component" value="Unassembled WGS sequence"/>
</dbReference>
<keyword evidence="2" id="KW-1185">Reference proteome</keyword>
<sequence>MVTTELLVIRDWSIIGLNEEIKRGYLEGDSIPKEKRKSKKKKVEGKVSKTYDKLKEIDASSKDLVVENMQKRVKKKKKREHKDVKSINGGCTNRQLVSSAAVLGEERSEEENVAAAKMKGISTEEQICSRTIVLALSACQPKNVTKRNKFVFCTK</sequence>
<dbReference type="EMBL" id="EQ973787">
    <property type="protein sequence ID" value="EEF47870.1"/>
    <property type="molecule type" value="Genomic_DNA"/>
</dbReference>
<proteinExistence type="predicted"/>
<reference evidence="2" key="1">
    <citation type="journal article" date="2010" name="Nat. Biotechnol.">
        <title>Draft genome sequence of the oilseed species Ricinus communis.</title>
        <authorList>
            <person name="Chan A.P."/>
            <person name="Crabtree J."/>
            <person name="Zhao Q."/>
            <person name="Lorenzi H."/>
            <person name="Orvis J."/>
            <person name="Puiu D."/>
            <person name="Melake-Berhan A."/>
            <person name="Jones K.M."/>
            <person name="Redman J."/>
            <person name="Chen G."/>
            <person name="Cahoon E.B."/>
            <person name="Gedil M."/>
            <person name="Stanke M."/>
            <person name="Haas B.J."/>
            <person name="Wortman J.R."/>
            <person name="Fraser-Liggett C.M."/>
            <person name="Ravel J."/>
            <person name="Rabinowicz P.D."/>
        </authorList>
    </citation>
    <scope>NUCLEOTIDE SEQUENCE [LARGE SCALE GENOMIC DNA]</scope>
    <source>
        <strain evidence="2">cv. Hale</strain>
    </source>
</reference>
<accession>B9RL51</accession>
<evidence type="ECO:0000313" key="1">
    <source>
        <dbReference type="EMBL" id="EEF47870.1"/>
    </source>
</evidence>
<protein>
    <submittedName>
        <fullName evidence="1">Uncharacterized protein</fullName>
    </submittedName>
</protein>
<evidence type="ECO:0000313" key="2">
    <source>
        <dbReference type="Proteomes" id="UP000008311"/>
    </source>
</evidence>